<protein>
    <submittedName>
        <fullName evidence="2">Uncharacterized protein</fullName>
    </submittedName>
</protein>
<keyword evidence="1" id="KW-0472">Membrane</keyword>
<reference evidence="2 3" key="1">
    <citation type="submission" date="2024-11" db="EMBL/GenBank/DDBJ databases">
        <title>A near-complete genome assembly of Cinchona calisaya.</title>
        <authorList>
            <person name="Lian D.C."/>
            <person name="Zhao X.W."/>
            <person name="Wei L."/>
        </authorList>
    </citation>
    <scope>NUCLEOTIDE SEQUENCE [LARGE SCALE GENOMIC DNA]</scope>
    <source>
        <tissue evidence="2">Nenye</tissue>
    </source>
</reference>
<dbReference type="Proteomes" id="UP001630127">
    <property type="component" value="Unassembled WGS sequence"/>
</dbReference>
<sequence>MSSAWTNMSFGIIHRNVIWEWEESGWTFVYLYKIGGSCSISEELYNCKNFREDEETNFIWNILLLWSILEYMSNGACGAPLTARIALLVCFIVFCSDLVMLLKVN</sequence>
<name>A0ABD2ZYS0_9GENT</name>
<keyword evidence="3" id="KW-1185">Reference proteome</keyword>
<evidence type="ECO:0000256" key="1">
    <source>
        <dbReference type="SAM" id="Phobius"/>
    </source>
</evidence>
<dbReference type="EMBL" id="JBJUIK010000007">
    <property type="protein sequence ID" value="KAL3524458.1"/>
    <property type="molecule type" value="Genomic_DNA"/>
</dbReference>
<comment type="caution">
    <text evidence="2">The sequence shown here is derived from an EMBL/GenBank/DDBJ whole genome shotgun (WGS) entry which is preliminary data.</text>
</comment>
<evidence type="ECO:0000313" key="3">
    <source>
        <dbReference type="Proteomes" id="UP001630127"/>
    </source>
</evidence>
<proteinExistence type="predicted"/>
<keyword evidence="1" id="KW-1133">Transmembrane helix</keyword>
<organism evidence="2 3">
    <name type="scientific">Cinchona calisaya</name>
    <dbReference type="NCBI Taxonomy" id="153742"/>
    <lineage>
        <taxon>Eukaryota</taxon>
        <taxon>Viridiplantae</taxon>
        <taxon>Streptophyta</taxon>
        <taxon>Embryophyta</taxon>
        <taxon>Tracheophyta</taxon>
        <taxon>Spermatophyta</taxon>
        <taxon>Magnoliopsida</taxon>
        <taxon>eudicotyledons</taxon>
        <taxon>Gunneridae</taxon>
        <taxon>Pentapetalae</taxon>
        <taxon>asterids</taxon>
        <taxon>lamiids</taxon>
        <taxon>Gentianales</taxon>
        <taxon>Rubiaceae</taxon>
        <taxon>Cinchonoideae</taxon>
        <taxon>Cinchoneae</taxon>
        <taxon>Cinchona</taxon>
    </lineage>
</organism>
<evidence type="ECO:0000313" key="2">
    <source>
        <dbReference type="EMBL" id="KAL3524458.1"/>
    </source>
</evidence>
<feature type="transmembrane region" description="Helical" evidence="1">
    <location>
        <begin position="82"/>
        <end position="102"/>
    </location>
</feature>
<gene>
    <name evidence="2" type="ORF">ACH5RR_017292</name>
</gene>
<accession>A0ABD2ZYS0</accession>
<keyword evidence="1" id="KW-0812">Transmembrane</keyword>
<dbReference type="AlphaFoldDB" id="A0ABD2ZYS0"/>